<evidence type="ECO:0000313" key="3">
    <source>
        <dbReference type="Proteomes" id="UP001153269"/>
    </source>
</evidence>
<gene>
    <name evidence="2" type="ORF">PLEPLA_LOCUS45868</name>
</gene>
<dbReference type="EMBL" id="CADEAL010004369">
    <property type="protein sequence ID" value="CAB1458040.1"/>
    <property type="molecule type" value="Genomic_DNA"/>
</dbReference>
<organism evidence="2 3">
    <name type="scientific">Pleuronectes platessa</name>
    <name type="common">European plaice</name>
    <dbReference type="NCBI Taxonomy" id="8262"/>
    <lineage>
        <taxon>Eukaryota</taxon>
        <taxon>Metazoa</taxon>
        <taxon>Chordata</taxon>
        <taxon>Craniata</taxon>
        <taxon>Vertebrata</taxon>
        <taxon>Euteleostomi</taxon>
        <taxon>Actinopterygii</taxon>
        <taxon>Neopterygii</taxon>
        <taxon>Teleostei</taxon>
        <taxon>Neoteleostei</taxon>
        <taxon>Acanthomorphata</taxon>
        <taxon>Carangaria</taxon>
        <taxon>Pleuronectiformes</taxon>
        <taxon>Pleuronectoidei</taxon>
        <taxon>Pleuronectidae</taxon>
        <taxon>Pleuronectes</taxon>
    </lineage>
</organism>
<evidence type="ECO:0000256" key="1">
    <source>
        <dbReference type="SAM" id="MobiDB-lite"/>
    </source>
</evidence>
<name>A0A9N7ZBC1_PLEPL</name>
<proteinExistence type="predicted"/>
<feature type="region of interest" description="Disordered" evidence="1">
    <location>
        <begin position="80"/>
        <end position="107"/>
    </location>
</feature>
<comment type="caution">
    <text evidence="2">The sequence shown here is derived from an EMBL/GenBank/DDBJ whole genome shotgun (WGS) entry which is preliminary data.</text>
</comment>
<keyword evidence="3" id="KW-1185">Reference proteome</keyword>
<feature type="compositionally biased region" description="Basic and acidic residues" evidence="1">
    <location>
        <begin position="81"/>
        <end position="95"/>
    </location>
</feature>
<sequence length="107" mass="12823">MICFKYRSANRHYWHTPRPQTPLLALLLHPSPYQSRSRLQKWFHSLISTMPIYCVRLKCPCCFEGRRDKREGCQGITGCGRKLEENPRRHGENKQTQHRFNPRPFQL</sequence>
<reference evidence="2" key="1">
    <citation type="submission" date="2020-03" db="EMBL/GenBank/DDBJ databases">
        <authorList>
            <person name="Weist P."/>
        </authorList>
    </citation>
    <scope>NUCLEOTIDE SEQUENCE</scope>
</reference>
<accession>A0A9N7ZBC1</accession>
<dbReference type="AlphaFoldDB" id="A0A9N7ZBC1"/>
<evidence type="ECO:0000313" key="2">
    <source>
        <dbReference type="EMBL" id="CAB1458040.1"/>
    </source>
</evidence>
<protein>
    <submittedName>
        <fullName evidence="2">Uncharacterized protein</fullName>
    </submittedName>
</protein>
<dbReference type="Proteomes" id="UP001153269">
    <property type="component" value="Unassembled WGS sequence"/>
</dbReference>